<dbReference type="RefSeq" id="WP_303489925.1">
    <property type="nucleotide sequence ID" value="NZ_JAUOPB010000001.1"/>
</dbReference>
<protein>
    <recommendedName>
        <fullName evidence="4">SMODS and SLOG-associating 2TM effector domain-containing protein</fullName>
    </recommendedName>
</protein>
<organism evidence="2 3">
    <name type="scientific">Saccharophagus degradans</name>
    <dbReference type="NCBI Taxonomy" id="86304"/>
    <lineage>
        <taxon>Bacteria</taxon>
        <taxon>Pseudomonadati</taxon>
        <taxon>Pseudomonadota</taxon>
        <taxon>Gammaproteobacteria</taxon>
        <taxon>Cellvibrionales</taxon>
        <taxon>Cellvibrionaceae</taxon>
        <taxon>Saccharophagus</taxon>
    </lineage>
</organism>
<reference evidence="2" key="1">
    <citation type="submission" date="2023-07" db="EMBL/GenBank/DDBJ databases">
        <title>Genome content predicts the carbon catabolic preferences of heterotrophic bacteria.</title>
        <authorList>
            <person name="Gralka M."/>
        </authorList>
    </citation>
    <scope>NUCLEOTIDE SEQUENCE</scope>
    <source>
        <strain evidence="2">I3M17_2</strain>
    </source>
</reference>
<feature type="transmembrane region" description="Helical" evidence="1">
    <location>
        <begin position="60"/>
        <end position="80"/>
    </location>
</feature>
<accession>A0AAW7X2I5</accession>
<dbReference type="Pfam" id="PF24838">
    <property type="entry name" value="8xMP"/>
    <property type="match status" value="1"/>
</dbReference>
<feature type="transmembrane region" description="Helical" evidence="1">
    <location>
        <begin position="144"/>
        <end position="166"/>
    </location>
</feature>
<proteinExistence type="predicted"/>
<evidence type="ECO:0000313" key="3">
    <source>
        <dbReference type="Proteomes" id="UP001169760"/>
    </source>
</evidence>
<keyword evidence="1" id="KW-0472">Membrane</keyword>
<keyword evidence="1" id="KW-1133">Transmembrane helix</keyword>
<keyword evidence="1" id="KW-0812">Transmembrane</keyword>
<name>A0AAW7X2I5_9GAMM</name>
<evidence type="ECO:0008006" key="4">
    <source>
        <dbReference type="Google" id="ProtNLM"/>
    </source>
</evidence>
<dbReference type="Proteomes" id="UP001169760">
    <property type="component" value="Unassembled WGS sequence"/>
</dbReference>
<evidence type="ECO:0000313" key="2">
    <source>
        <dbReference type="EMBL" id="MDO6420851.1"/>
    </source>
</evidence>
<comment type="caution">
    <text evidence="2">The sequence shown here is derived from an EMBL/GenBank/DDBJ whole genome shotgun (WGS) entry which is preliminary data.</text>
</comment>
<dbReference type="EMBL" id="JAUOPB010000001">
    <property type="protein sequence ID" value="MDO6420851.1"/>
    <property type="molecule type" value="Genomic_DNA"/>
</dbReference>
<evidence type="ECO:0000256" key="1">
    <source>
        <dbReference type="SAM" id="Phobius"/>
    </source>
</evidence>
<gene>
    <name evidence="2" type="ORF">Q4521_00045</name>
</gene>
<dbReference type="AlphaFoldDB" id="A0AAW7X2I5"/>
<sequence>MTDSPENKPESLSKTEIYKIALDTRNMEIELFWKRSNYFLVLNTAVAAGFFLKAGNDHQLPLGIFGLTIAILWLLVNAGGKFWQSRWERRLHIAEESLNPEIRLFSSGWEEINKDVDESIEFSNHTGIRKLLDKLVLKKPSVSFMMELLSIAFIILWASLIVMELLSCK</sequence>
<dbReference type="InterPro" id="IPR056918">
    <property type="entry name" value="8xMP"/>
</dbReference>